<evidence type="ECO:0000313" key="2">
    <source>
        <dbReference type="EMBL" id="PMS21960.1"/>
    </source>
</evidence>
<gene>
    <name evidence="2" type="ORF">C0Z18_05360</name>
</gene>
<dbReference type="PANTHER" id="PTHR40099">
    <property type="entry name" value="ACETOLACTATE SYNTHASE, SMALL SUBUNIT"/>
    <property type="match status" value="1"/>
</dbReference>
<dbReference type="CDD" id="cd02116">
    <property type="entry name" value="ACT"/>
    <property type="match status" value="2"/>
</dbReference>
<dbReference type="AlphaFoldDB" id="A0A2N7VXV4"/>
<accession>A0A2N7VXV4</accession>
<dbReference type="RefSeq" id="WP_102644360.1">
    <property type="nucleotide sequence ID" value="NZ_PNYA01000004.1"/>
</dbReference>
<reference evidence="2 3" key="1">
    <citation type="submission" date="2018-01" db="EMBL/GenBank/DDBJ databases">
        <title>Whole genome analyses suggest that Burkholderia sensu lato contains two further novel genera in the rhizoxinica-symbiotica group Mycetohabitans gen. nov., and Trinickia gen. nov.: implications for the evolution of diazotrophy and nodulation in the Burkholderiaceae.</title>
        <authorList>
            <person name="Estrada-de los Santos P."/>
            <person name="Palmer M."/>
            <person name="Chavez-Ramirez B."/>
            <person name="Beukes C."/>
            <person name="Steenkamp E.T."/>
            <person name="Hirsch A.M."/>
            <person name="Manyaka P."/>
            <person name="Maluk M."/>
            <person name="Lafos M."/>
            <person name="Crook M."/>
            <person name="Gross E."/>
            <person name="Simon M.F."/>
            <person name="Bueno dos Reis Junior F."/>
            <person name="Poole P.S."/>
            <person name="Venter S.N."/>
            <person name="James E.K."/>
        </authorList>
    </citation>
    <scope>NUCLEOTIDE SEQUENCE [LARGE SCALE GENOMIC DNA]</scope>
    <source>
        <strain evidence="2 3">GIMN1.004</strain>
    </source>
</reference>
<dbReference type="PROSITE" id="PS51671">
    <property type="entry name" value="ACT"/>
    <property type="match status" value="1"/>
</dbReference>
<organism evidence="2 3">
    <name type="scientific">Trinickia dabaoshanensis</name>
    <dbReference type="NCBI Taxonomy" id="564714"/>
    <lineage>
        <taxon>Bacteria</taxon>
        <taxon>Pseudomonadati</taxon>
        <taxon>Pseudomonadota</taxon>
        <taxon>Betaproteobacteria</taxon>
        <taxon>Burkholderiales</taxon>
        <taxon>Burkholderiaceae</taxon>
        <taxon>Trinickia</taxon>
    </lineage>
</organism>
<proteinExistence type="predicted"/>
<comment type="caution">
    <text evidence="2">The sequence shown here is derived from an EMBL/GenBank/DDBJ whole genome shotgun (WGS) entry which is preliminary data.</text>
</comment>
<evidence type="ECO:0000259" key="1">
    <source>
        <dbReference type="PROSITE" id="PS51671"/>
    </source>
</evidence>
<dbReference type="InterPro" id="IPR002912">
    <property type="entry name" value="ACT_dom"/>
</dbReference>
<dbReference type="Gene3D" id="3.30.2130.10">
    <property type="entry name" value="VC0802-like"/>
    <property type="match status" value="1"/>
</dbReference>
<sequence length="129" mass="13533">MNSLTVITTDRTGLIAELSGLLATNGVNVAAMDGRAVGTNAILHIDVDNLSAAMAVLTRAGCQVMSDEVLTLQVENVPGALARVASELAEANLDIRMMRTVSRQPDSCIVTIATSDNAQAKRLLADRLV</sequence>
<keyword evidence="3" id="KW-1185">Reference proteome</keyword>
<dbReference type="Proteomes" id="UP000235616">
    <property type="component" value="Unassembled WGS sequence"/>
</dbReference>
<dbReference type="Pfam" id="PF01842">
    <property type="entry name" value="ACT"/>
    <property type="match status" value="1"/>
</dbReference>
<dbReference type="EMBL" id="PNYA01000004">
    <property type="protein sequence ID" value="PMS21960.1"/>
    <property type="molecule type" value="Genomic_DNA"/>
</dbReference>
<dbReference type="SUPFAM" id="SSF55021">
    <property type="entry name" value="ACT-like"/>
    <property type="match status" value="2"/>
</dbReference>
<name>A0A2N7VXV4_9BURK</name>
<dbReference type="InterPro" id="IPR045865">
    <property type="entry name" value="ACT-like_dom_sf"/>
</dbReference>
<feature type="domain" description="ACT" evidence="1">
    <location>
        <begin position="69"/>
        <end position="129"/>
    </location>
</feature>
<dbReference type="OrthoDB" id="12860at2"/>
<protein>
    <recommendedName>
        <fullName evidence="1">ACT domain-containing protein</fullName>
    </recommendedName>
</protein>
<evidence type="ECO:0000313" key="3">
    <source>
        <dbReference type="Proteomes" id="UP000235616"/>
    </source>
</evidence>
<dbReference type="PANTHER" id="PTHR40099:SF1">
    <property type="entry name" value="ACETOLACTATE SYNTHASE, SMALL SUBUNIT"/>
    <property type="match status" value="1"/>
</dbReference>